<feature type="transmembrane region" description="Helical" evidence="1">
    <location>
        <begin position="442"/>
        <end position="461"/>
    </location>
</feature>
<name>A0A9Q1HG84_HOLLE</name>
<keyword evidence="1" id="KW-0812">Transmembrane</keyword>
<evidence type="ECO:0000313" key="4">
    <source>
        <dbReference type="Proteomes" id="UP001152320"/>
    </source>
</evidence>
<evidence type="ECO:0000256" key="2">
    <source>
        <dbReference type="SAM" id="SignalP"/>
    </source>
</evidence>
<feature type="transmembrane region" description="Helical" evidence="1">
    <location>
        <begin position="106"/>
        <end position="127"/>
    </location>
</feature>
<feature type="transmembrane region" description="Helical" evidence="1">
    <location>
        <begin position="272"/>
        <end position="294"/>
    </location>
</feature>
<dbReference type="Gene3D" id="1.20.1250.20">
    <property type="entry name" value="MFS general substrate transporter like domains"/>
    <property type="match status" value="1"/>
</dbReference>
<dbReference type="EMBL" id="JAIZAY010000004">
    <property type="protein sequence ID" value="KAJ8043876.1"/>
    <property type="molecule type" value="Genomic_DNA"/>
</dbReference>
<accession>A0A9Q1HG84</accession>
<keyword evidence="1" id="KW-0472">Membrane</keyword>
<feature type="transmembrane region" description="Helical" evidence="1">
    <location>
        <begin position="301"/>
        <end position="321"/>
    </location>
</feature>
<feature type="chain" id="PRO_5040196035" evidence="2">
    <location>
        <begin position="26"/>
        <end position="472"/>
    </location>
</feature>
<comment type="caution">
    <text evidence="3">The sequence shown here is derived from an EMBL/GenBank/DDBJ whole genome shotgun (WGS) entry which is preliminary data.</text>
</comment>
<dbReference type="InterPro" id="IPR036259">
    <property type="entry name" value="MFS_trans_sf"/>
</dbReference>
<keyword evidence="1" id="KW-1133">Transmembrane helix</keyword>
<proteinExistence type="predicted"/>
<feature type="transmembrane region" description="Helical" evidence="1">
    <location>
        <begin position="236"/>
        <end position="260"/>
    </location>
</feature>
<dbReference type="AlphaFoldDB" id="A0A9Q1HG84"/>
<sequence>MWVDKWIVLATCCLRLFFFTGCSKSNGVILDDMVHQLNSTHTLVAWAFAVQNGMACMFSKFFSTSPIAKLLFNVFTYREVAVIGGFLTGFGYVYCGLRVTSVWQLYVAFAVSGTGLAFSALPGYVVLKEHFQDGFPTAVSASSLFCSIGIAALPPLLQHLKSVFGTKGSIILFGAITWNLIPAGFGLGEANLDDSDHRDHRQNVTDRRPQQDTNRNIKFVDKYLFFCSSLFYHKNYAILVVTEFLSCFIFISWALFLVSLGENAGLPEEKAVLLSTIGGVGAFFGTGSAIGLFYYHKMNAYTSSLFPLLLNGVCCFGLTLVKDIHALATLSLLTGFCLGLHVSGIIGLIPSLVCRYHFQQAVVVNYFVDGIAYQLGGLVSGRLQLLSFMNVQCGAGVLATPTTETENLLFPSKIIYTIFVQTCMQLKFRGAIHDALGSTSGVYNFIALLSFLALPLIILWACTKEPNRECGP</sequence>
<feature type="transmembrane region" description="Helical" evidence="1">
    <location>
        <begin position="43"/>
        <end position="63"/>
    </location>
</feature>
<gene>
    <name evidence="3" type="ORF">HOLleu_11174</name>
</gene>
<dbReference type="PANTHER" id="PTHR11360:SF303">
    <property type="entry name" value="MAJOR FACILITATOR SUPERFAMILY (MFS) PROFILE DOMAIN-CONTAINING PROTEIN"/>
    <property type="match status" value="1"/>
</dbReference>
<feature type="transmembrane region" description="Helical" evidence="1">
    <location>
        <begin position="75"/>
        <end position="94"/>
    </location>
</feature>
<feature type="transmembrane region" description="Helical" evidence="1">
    <location>
        <begin position="139"/>
        <end position="157"/>
    </location>
</feature>
<dbReference type="OrthoDB" id="2213137at2759"/>
<feature type="signal peptide" evidence="2">
    <location>
        <begin position="1"/>
        <end position="25"/>
    </location>
</feature>
<feature type="transmembrane region" description="Helical" evidence="1">
    <location>
        <begin position="327"/>
        <end position="349"/>
    </location>
</feature>
<dbReference type="PANTHER" id="PTHR11360">
    <property type="entry name" value="MONOCARBOXYLATE TRANSPORTER"/>
    <property type="match status" value="1"/>
</dbReference>
<reference evidence="3" key="1">
    <citation type="submission" date="2021-10" db="EMBL/GenBank/DDBJ databases">
        <title>Tropical sea cucumber genome reveals ecological adaptation and Cuvierian tubules defense mechanism.</title>
        <authorList>
            <person name="Chen T."/>
        </authorList>
    </citation>
    <scope>NUCLEOTIDE SEQUENCE</scope>
    <source>
        <strain evidence="3">Nanhai2018</strain>
        <tissue evidence="3">Muscle</tissue>
    </source>
</reference>
<dbReference type="SUPFAM" id="SSF103473">
    <property type="entry name" value="MFS general substrate transporter"/>
    <property type="match status" value="1"/>
</dbReference>
<keyword evidence="4" id="KW-1185">Reference proteome</keyword>
<keyword evidence="2" id="KW-0732">Signal</keyword>
<dbReference type="Proteomes" id="UP001152320">
    <property type="component" value="Chromosome 4"/>
</dbReference>
<organism evidence="3 4">
    <name type="scientific">Holothuria leucospilota</name>
    <name type="common">Black long sea cucumber</name>
    <name type="synonym">Mertensiothuria leucospilota</name>
    <dbReference type="NCBI Taxonomy" id="206669"/>
    <lineage>
        <taxon>Eukaryota</taxon>
        <taxon>Metazoa</taxon>
        <taxon>Echinodermata</taxon>
        <taxon>Eleutherozoa</taxon>
        <taxon>Echinozoa</taxon>
        <taxon>Holothuroidea</taxon>
        <taxon>Aspidochirotacea</taxon>
        <taxon>Aspidochirotida</taxon>
        <taxon>Holothuriidae</taxon>
        <taxon>Holothuria</taxon>
    </lineage>
</organism>
<dbReference type="InterPro" id="IPR050327">
    <property type="entry name" value="Proton-linked_MCT"/>
</dbReference>
<protein>
    <submittedName>
        <fullName evidence="3">Monocarboxylate transporter 2</fullName>
    </submittedName>
</protein>
<evidence type="ECO:0000313" key="3">
    <source>
        <dbReference type="EMBL" id="KAJ8043876.1"/>
    </source>
</evidence>
<dbReference type="InterPro" id="IPR011701">
    <property type="entry name" value="MFS"/>
</dbReference>
<dbReference type="GO" id="GO:0008028">
    <property type="term" value="F:monocarboxylic acid transmembrane transporter activity"/>
    <property type="evidence" value="ECO:0007669"/>
    <property type="project" value="TreeGrafter"/>
</dbReference>
<dbReference type="Pfam" id="PF07690">
    <property type="entry name" value="MFS_1"/>
    <property type="match status" value="1"/>
</dbReference>
<feature type="transmembrane region" description="Helical" evidence="1">
    <location>
        <begin position="169"/>
        <end position="188"/>
    </location>
</feature>
<evidence type="ECO:0000256" key="1">
    <source>
        <dbReference type="SAM" id="Phobius"/>
    </source>
</evidence>